<dbReference type="KEGG" id="slau:SLA_1562"/>
<name>A0A160NXI6_STRLU</name>
<reference evidence="1 2" key="1">
    <citation type="journal article" date="2016" name="Genome Announc.">
        <title>Complete Genome Sequence of Thiostrepton-Producing Streptomyces laurentii ATCC 31255.</title>
        <authorList>
            <person name="Doi K."/>
            <person name="Fujino Y."/>
            <person name="Nagayoshi Y."/>
            <person name="Ohshima T."/>
            <person name="Ogata S."/>
        </authorList>
    </citation>
    <scope>NUCLEOTIDE SEQUENCE [LARGE SCALE GENOMIC DNA]</scope>
    <source>
        <strain evidence="1 2">ATCC 31255</strain>
    </source>
</reference>
<evidence type="ECO:0000313" key="2">
    <source>
        <dbReference type="Proteomes" id="UP000217676"/>
    </source>
</evidence>
<accession>A0A160NXI6</accession>
<keyword evidence="2" id="KW-1185">Reference proteome</keyword>
<dbReference type="Proteomes" id="UP000217676">
    <property type="component" value="Chromosome"/>
</dbReference>
<evidence type="ECO:0000313" key="1">
    <source>
        <dbReference type="EMBL" id="BAU82500.1"/>
    </source>
</evidence>
<sequence length="129" mass="12662">MSFESEFTFCMHGSGLPTPAEAVTSAGEVFHFLDELHNAAELAGGTEVTLGALEAAGFAGLGTLAADAAAVTAAAYAGAVAGCVIGATGSTVWDLLAQADTSQAVVGDVVAAANDAGVEVPSKFQEEVA</sequence>
<dbReference type="AlphaFoldDB" id="A0A160NXI6"/>
<protein>
    <submittedName>
        <fullName evidence="1">Uncharacterized protein</fullName>
    </submittedName>
</protein>
<organism evidence="1 2">
    <name type="scientific">Streptomyces laurentii</name>
    <dbReference type="NCBI Taxonomy" id="39478"/>
    <lineage>
        <taxon>Bacteria</taxon>
        <taxon>Bacillati</taxon>
        <taxon>Actinomycetota</taxon>
        <taxon>Actinomycetes</taxon>
        <taxon>Kitasatosporales</taxon>
        <taxon>Streptomycetaceae</taxon>
        <taxon>Streptomyces</taxon>
    </lineage>
</organism>
<gene>
    <name evidence="1" type="ORF">SLA_1562</name>
</gene>
<dbReference type="EMBL" id="AP017424">
    <property type="protein sequence ID" value="BAU82500.1"/>
    <property type="molecule type" value="Genomic_DNA"/>
</dbReference>
<proteinExistence type="predicted"/>